<dbReference type="Proteomes" id="UP001162972">
    <property type="component" value="Chromosome 9"/>
</dbReference>
<evidence type="ECO:0000256" key="7">
    <source>
        <dbReference type="ARBA" id="ARBA00023315"/>
    </source>
</evidence>
<dbReference type="AlphaFoldDB" id="A0AAD6NY72"/>
<evidence type="ECO:0000313" key="10">
    <source>
        <dbReference type="Proteomes" id="UP001162972"/>
    </source>
</evidence>
<comment type="catalytic activity">
    <reaction evidence="1">
        <text>a 1-acyl-sn-glycero-3-phosphate + an acyl-CoA = a 1,2-diacyl-sn-glycero-3-phosphate + CoA</text>
        <dbReference type="Rhea" id="RHEA:19709"/>
        <dbReference type="ChEBI" id="CHEBI:57287"/>
        <dbReference type="ChEBI" id="CHEBI:57970"/>
        <dbReference type="ChEBI" id="CHEBI:58342"/>
        <dbReference type="ChEBI" id="CHEBI:58608"/>
        <dbReference type="EC" id="2.3.1.51"/>
    </reaction>
</comment>
<evidence type="ECO:0000256" key="1">
    <source>
        <dbReference type="ARBA" id="ARBA00001141"/>
    </source>
</evidence>
<dbReference type="EC" id="2.3.1.51" evidence="5"/>
<comment type="pathway">
    <text evidence="3">Lipid metabolism.</text>
</comment>
<dbReference type="Pfam" id="PF16076">
    <property type="entry name" value="Acyltransf_C"/>
    <property type="match status" value="1"/>
</dbReference>
<evidence type="ECO:0000259" key="8">
    <source>
        <dbReference type="Pfam" id="PF16076"/>
    </source>
</evidence>
<dbReference type="InterPro" id="IPR032098">
    <property type="entry name" value="Acyltransf_C"/>
</dbReference>
<evidence type="ECO:0000256" key="5">
    <source>
        <dbReference type="ARBA" id="ARBA00013211"/>
    </source>
</evidence>
<protein>
    <recommendedName>
        <fullName evidence="5">1-acylglycerol-3-phosphate O-acyltransferase</fullName>
        <ecNumber evidence="5">2.3.1.51</ecNumber>
    </recommendedName>
</protein>
<dbReference type="GO" id="GO:0012505">
    <property type="term" value="C:endomembrane system"/>
    <property type="evidence" value="ECO:0007669"/>
    <property type="project" value="TreeGrafter"/>
</dbReference>
<proteinExistence type="inferred from homology"/>
<evidence type="ECO:0000256" key="6">
    <source>
        <dbReference type="ARBA" id="ARBA00022679"/>
    </source>
</evidence>
<comment type="similarity">
    <text evidence="4">Belongs to the 1-acyl-sn-glycerol-3-phosphate acyltransferase family.</text>
</comment>
<feature type="domain" description="Acyltransferase C-terminal" evidence="8">
    <location>
        <begin position="31"/>
        <end position="97"/>
    </location>
</feature>
<evidence type="ECO:0000256" key="4">
    <source>
        <dbReference type="ARBA" id="ARBA00008655"/>
    </source>
</evidence>
<evidence type="ECO:0000256" key="3">
    <source>
        <dbReference type="ARBA" id="ARBA00005189"/>
    </source>
</evidence>
<evidence type="ECO:0000256" key="2">
    <source>
        <dbReference type="ARBA" id="ARBA00004728"/>
    </source>
</evidence>
<evidence type="ECO:0000313" key="9">
    <source>
        <dbReference type="EMBL" id="KAJ6409707.1"/>
    </source>
</evidence>
<organism evidence="9 10">
    <name type="scientific">Salix udensis</name>
    <dbReference type="NCBI Taxonomy" id="889485"/>
    <lineage>
        <taxon>Eukaryota</taxon>
        <taxon>Viridiplantae</taxon>
        <taxon>Streptophyta</taxon>
        <taxon>Embryophyta</taxon>
        <taxon>Tracheophyta</taxon>
        <taxon>Spermatophyta</taxon>
        <taxon>Magnoliopsida</taxon>
        <taxon>eudicotyledons</taxon>
        <taxon>Gunneridae</taxon>
        <taxon>Pentapetalae</taxon>
        <taxon>rosids</taxon>
        <taxon>fabids</taxon>
        <taxon>Malpighiales</taxon>
        <taxon>Salicaceae</taxon>
        <taxon>Saliceae</taxon>
        <taxon>Salix</taxon>
    </lineage>
</organism>
<keyword evidence="6" id="KW-0808">Transferase</keyword>
<comment type="pathway">
    <text evidence="2">Phospholipid metabolism; CDP-diacylglycerol biosynthesis; CDP-diacylglycerol from sn-glycerol 3-phosphate: step 2/3.</text>
</comment>
<dbReference type="PANTHER" id="PTHR10983:SF74">
    <property type="entry name" value="1-ACYL-SN-GLYCEROL-3-PHOSPHATE ACYLTRANSFERASE 5-RELATED"/>
    <property type="match status" value="1"/>
</dbReference>
<gene>
    <name evidence="9" type="ORF">OIU84_009245</name>
</gene>
<keyword evidence="7" id="KW-0012">Acyltransferase</keyword>
<keyword evidence="10" id="KW-1185">Reference proteome</keyword>
<reference evidence="9 10" key="1">
    <citation type="journal article" date="2023" name="Int. J. Mol. Sci.">
        <title>De Novo Assembly and Annotation of 11 Diverse Shrub Willow (Salix) Genomes Reveals Novel Gene Organization in Sex-Linked Regions.</title>
        <authorList>
            <person name="Hyden B."/>
            <person name="Feng K."/>
            <person name="Yates T.B."/>
            <person name="Jawdy S."/>
            <person name="Cereghino C."/>
            <person name="Smart L.B."/>
            <person name="Muchero W."/>
        </authorList>
    </citation>
    <scope>NUCLEOTIDE SEQUENCE [LARGE SCALE GENOMIC DNA]</scope>
    <source>
        <tissue evidence="9">Shoot tip</tissue>
    </source>
</reference>
<accession>A0AAD6NY72</accession>
<comment type="caution">
    <text evidence="9">The sequence shown here is derived from an EMBL/GenBank/DDBJ whole genome shotgun (WGS) entry which is preliminary data.</text>
</comment>
<dbReference type="GO" id="GO:0003841">
    <property type="term" value="F:1-acylglycerol-3-phosphate O-acyltransferase activity"/>
    <property type="evidence" value="ECO:0007669"/>
    <property type="project" value="UniProtKB-EC"/>
</dbReference>
<dbReference type="EMBL" id="JAPFFJ010000015">
    <property type="protein sequence ID" value="KAJ6409707.1"/>
    <property type="molecule type" value="Genomic_DNA"/>
</dbReference>
<sequence length="124" mass="14012">MEDLRGSLDAVYDVTIGYKPRCPSLLDNVFGVNPSEVHVHVRRIALGEIPTSEEEVSAWLMNIFQLKDQLLSDFYLQGHFPHQGTEGDLSTVKCLCVVICHLPPTSMFVLSLFCKVAQNIHRRE</sequence>
<name>A0AAD6NY72_9ROSI</name>
<dbReference type="PANTHER" id="PTHR10983">
    <property type="entry name" value="1-ACYLGLYCEROL-3-PHOSPHATE ACYLTRANSFERASE-RELATED"/>
    <property type="match status" value="1"/>
</dbReference>